<feature type="region of interest" description="Disordered" evidence="1">
    <location>
        <begin position="1"/>
        <end position="44"/>
    </location>
</feature>
<protein>
    <submittedName>
        <fullName evidence="2">Uncharacterized protein</fullName>
    </submittedName>
</protein>
<gene>
    <name evidence="2" type="ORF">BDV25DRAFT_128842</name>
</gene>
<feature type="compositionally biased region" description="Acidic residues" evidence="1">
    <location>
        <begin position="31"/>
        <end position="41"/>
    </location>
</feature>
<evidence type="ECO:0000256" key="1">
    <source>
        <dbReference type="SAM" id="MobiDB-lite"/>
    </source>
</evidence>
<evidence type="ECO:0000313" key="2">
    <source>
        <dbReference type="EMBL" id="KAE8151315.1"/>
    </source>
</evidence>
<keyword evidence="3" id="KW-1185">Reference proteome</keyword>
<accession>A0A5N6TYB9</accession>
<dbReference type="OrthoDB" id="3549294at2759"/>
<evidence type="ECO:0000313" key="3">
    <source>
        <dbReference type="Proteomes" id="UP000325780"/>
    </source>
</evidence>
<dbReference type="Proteomes" id="UP000325780">
    <property type="component" value="Unassembled WGS sequence"/>
</dbReference>
<organism evidence="2 3">
    <name type="scientific">Aspergillus avenaceus</name>
    <dbReference type="NCBI Taxonomy" id="36643"/>
    <lineage>
        <taxon>Eukaryota</taxon>
        <taxon>Fungi</taxon>
        <taxon>Dikarya</taxon>
        <taxon>Ascomycota</taxon>
        <taxon>Pezizomycotina</taxon>
        <taxon>Eurotiomycetes</taxon>
        <taxon>Eurotiomycetidae</taxon>
        <taxon>Eurotiales</taxon>
        <taxon>Aspergillaceae</taxon>
        <taxon>Aspergillus</taxon>
        <taxon>Aspergillus subgen. Circumdati</taxon>
    </lineage>
</organism>
<dbReference type="EMBL" id="ML742073">
    <property type="protein sequence ID" value="KAE8151315.1"/>
    <property type="molecule type" value="Genomic_DNA"/>
</dbReference>
<feature type="compositionally biased region" description="Polar residues" evidence="1">
    <location>
        <begin position="12"/>
        <end position="29"/>
    </location>
</feature>
<proteinExistence type="predicted"/>
<sequence>MGTEDSGLHVSATDQSQRSLPSAVDTHQFSDSDESSSDDDVTWSPGDGVCPTTAQFNHCCQSKIDDWRNAANTHRGETTSLEYHLTSFLGLLKDVPLFYHCPPAAVNISGRRKSYLILKSSLQIKTTEDPNCDQPQKPIDYLQCLGSPAPVKYRTKAETQLEAAIPVSGKAVRSGYFTTGGEKSRILHEQEMRIEDSFWDIVTQGRWVAWVKKGKGVFYSPWMLKEEGTTQQFQRGDWKSVTSNSSLAFDILLDFCMSESLEGEFLTGFASVLILTSRHAPPPKFAPPVMISTAPMPCSPSKKDGVFLELFQSIDKFICLSATQDAMDSLICSAFFDPCVPCNFLGAASLGVKKALSTVEKVDNGLLLSAVTNMKPHLSLLWAAVVCNDQVTAFLNMAFRGLPPICLIAAFWTNTPQSFLQITYPIRGSQESAISRTSEFQTSYFCRPTLSVPWSPAPPFGATPVENLSLEVRVHLAHIHRPISWRIYWILDSNERIPAGAEHQFGLVEARSMWYSGSSGCAIDFSDPERYTADEQSGSATSRLFNWHRSYDDGIWLDDGQGDIELIRRLQMHPWIIDPFESDEDEPVEESKPREICIERILQWKGEVESTDGQDLLENGEPL</sequence>
<name>A0A5N6TYB9_ASPAV</name>
<reference evidence="2 3" key="1">
    <citation type="submission" date="2019-04" db="EMBL/GenBank/DDBJ databases">
        <title>Friends and foes A comparative genomics study of 23 Aspergillus species from section Flavi.</title>
        <authorList>
            <consortium name="DOE Joint Genome Institute"/>
            <person name="Kjaerbolling I."/>
            <person name="Vesth T."/>
            <person name="Frisvad J.C."/>
            <person name="Nybo J.L."/>
            <person name="Theobald S."/>
            <person name="Kildgaard S."/>
            <person name="Isbrandt T."/>
            <person name="Kuo A."/>
            <person name="Sato A."/>
            <person name="Lyhne E.K."/>
            <person name="Kogle M.E."/>
            <person name="Wiebenga A."/>
            <person name="Kun R.S."/>
            <person name="Lubbers R.J."/>
            <person name="Makela M.R."/>
            <person name="Barry K."/>
            <person name="Chovatia M."/>
            <person name="Clum A."/>
            <person name="Daum C."/>
            <person name="Haridas S."/>
            <person name="He G."/>
            <person name="LaButti K."/>
            <person name="Lipzen A."/>
            <person name="Mondo S."/>
            <person name="Riley R."/>
            <person name="Salamov A."/>
            <person name="Simmons B.A."/>
            <person name="Magnuson J.K."/>
            <person name="Henrissat B."/>
            <person name="Mortensen U.H."/>
            <person name="Larsen T.O."/>
            <person name="Devries R.P."/>
            <person name="Grigoriev I.V."/>
            <person name="Machida M."/>
            <person name="Baker S.E."/>
            <person name="Andersen M.R."/>
        </authorList>
    </citation>
    <scope>NUCLEOTIDE SEQUENCE [LARGE SCALE GENOMIC DNA]</scope>
    <source>
        <strain evidence="2 3">IBT 18842</strain>
    </source>
</reference>
<dbReference type="AlphaFoldDB" id="A0A5N6TYB9"/>